<feature type="domain" description="TonB-dependent receptor plug" evidence="15">
    <location>
        <begin position="49"/>
        <end position="148"/>
    </location>
</feature>
<evidence type="ECO:0000313" key="16">
    <source>
        <dbReference type="EMBL" id="TGY34914.1"/>
    </source>
</evidence>
<organism evidence="16 17">
    <name type="scientific">Stenotrophomonas maltophilia</name>
    <name type="common">Pseudomonas maltophilia</name>
    <name type="synonym">Xanthomonas maltophilia</name>
    <dbReference type="NCBI Taxonomy" id="40324"/>
    <lineage>
        <taxon>Bacteria</taxon>
        <taxon>Pseudomonadati</taxon>
        <taxon>Pseudomonadota</taxon>
        <taxon>Gammaproteobacteria</taxon>
        <taxon>Lysobacterales</taxon>
        <taxon>Lysobacteraceae</taxon>
        <taxon>Stenotrophomonas</taxon>
        <taxon>Stenotrophomonas maltophilia group</taxon>
    </lineage>
</organism>
<comment type="caution">
    <text evidence="16">The sequence shown here is derived from an EMBL/GenBank/DDBJ whole genome shotgun (WGS) entry which is preliminary data.</text>
</comment>
<dbReference type="OrthoDB" id="9764669at2"/>
<evidence type="ECO:0000259" key="14">
    <source>
        <dbReference type="Pfam" id="PF00593"/>
    </source>
</evidence>
<comment type="subcellular location">
    <subcellularLocation>
        <location evidence="1 9">Cell outer membrane</location>
        <topology evidence="1 9">Multi-pass membrane protein</topology>
    </subcellularLocation>
</comment>
<evidence type="ECO:0000256" key="7">
    <source>
        <dbReference type="ARBA" id="ARBA00023136"/>
    </source>
</evidence>
<keyword evidence="3 9" id="KW-1134">Transmembrane beta strand</keyword>
<dbReference type="InterPro" id="IPR010916">
    <property type="entry name" value="TonB_box_CS"/>
</dbReference>
<dbReference type="GO" id="GO:0009279">
    <property type="term" value="C:cell outer membrane"/>
    <property type="evidence" value="ECO:0007669"/>
    <property type="project" value="UniProtKB-SubCell"/>
</dbReference>
<feature type="region of interest" description="Disordered" evidence="12">
    <location>
        <begin position="487"/>
        <end position="509"/>
    </location>
</feature>
<name>A0A4S2D3R8_STEMA</name>
<evidence type="ECO:0000256" key="10">
    <source>
        <dbReference type="PROSITE-ProRule" id="PRU10143"/>
    </source>
</evidence>
<dbReference type="InterPro" id="IPR037066">
    <property type="entry name" value="Plug_dom_sf"/>
</dbReference>
<keyword evidence="4 9" id="KW-0812">Transmembrane</keyword>
<accession>A0A4S2D3R8</accession>
<feature type="short sequence motif" description="TonB box" evidence="10">
    <location>
        <begin position="37"/>
        <end position="43"/>
    </location>
</feature>
<feature type="chain" id="PRO_5020584918" evidence="13">
    <location>
        <begin position="24"/>
        <end position="721"/>
    </location>
</feature>
<protein>
    <submittedName>
        <fullName evidence="16">TonB-dependent receptor</fullName>
    </submittedName>
</protein>
<dbReference type="AlphaFoldDB" id="A0A4S2D3R8"/>
<dbReference type="Gene3D" id="2.40.170.20">
    <property type="entry name" value="TonB-dependent receptor, beta-barrel domain"/>
    <property type="match status" value="1"/>
</dbReference>
<evidence type="ECO:0000256" key="3">
    <source>
        <dbReference type="ARBA" id="ARBA00022452"/>
    </source>
</evidence>
<evidence type="ECO:0000256" key="13">
    <source>
        <dbReference type="SAM" id="SignalP"/>
    </source>
</evidence>
<evidence type="ECO:0000256" key="2">
    <source>
        <dbReference type="ARBA" id="ARBA00022448"/>
    </source>
</evidence>
<evidence type="ECO:0000256" key="9">
    <source>
        <dbReference type="PROSITE-ProRule" id="PRU01360"/>
    </source>
</evidence>
<evidence type="ECO:0000256" key="6">
    <source>
        <dbReference type="ARBA" id="ARBA00023077"/>
    </source>
</evidence>
<reference evidence="16 17" key="1">
    <citation type="submission" date="2019-04" db="EMBL/GenBank/DDBJ databases">
        <title>Microbes associate with the intestines of laboratory mice.</title>
        <authorList>
            <person name="Navarre W."/>
            <person name="Wong E."/>
            <person name="Huang K."/>
            <person name="Tropini C."/>
            <person name="Ng K."/>
            <person name="Yu B."/>
        </authorList>
    </citation>
    <scope>NUCLEOTIDE SEQUENCE [LARGE SCALE GENOMIC DNA]</scope>
    <source>
        <strain evidence="16 17">NM62_B4-13</strain>
    </source>
</reference>
<evidence type="ECO:0000256" key="12">
    <source>
        <dbReference type="SAM" id="MobiDB-lite"/>
    </source>
</evidence>
<keyword evidence="5 13" id="KW-0732">Signal</keyword>
<dbReference type="Gene3D" id="2.170.130.10">
    <property type="entry name" value="TonB-dependent receptor, plug domain"/>
    <property type="match status" value="1"/>
</dbReference>
<keyword evidence="6 10" id="KW-0798">TonB box</keyword>
<dbReference type="InterPro" id="IPR039426">
    <property type="entry name" value="TonB-dep_rcpt-like"/>
</dbReference>
<dbReference type="PANTHER" id="PTHR40980:SF4">
    <property type="entry name" value="TONB-DEPENDENT RECEPTOR-LIKE BETA-BARREL DOMAIN-CONTAINING PROTEIN"/>
    <property type="match status" value="1"/>
</dbReference>
<dbReference type="SUPFAM" id="SSF56935">
    <property type="entry name" value="Porins"/>
    <property type="match status" value="1"/>
</dbReference>
<proteinExistence type="inferred from homology"/>
<dbReference type="CDD" id="cd01347">
    <property type="entry name" value="ligand_gated_channel"/>
    <property type="match status" value="1"/>
</dbReference>
<keyword evidence="8 9" id="KW-0998">Cell outer membrane</keyword>
<evidence type="ECO:0000256" key="8">
    <source>
        <dbReference type="ARBA" id="ARBA00023237"/>
    </source>
</evidence>
<evidence type="ECO:0000256" key="11">
    <source>
        <dbReference type="RuleBase" id="RU003357"/>
    </source>
</evidence>
<dbReference type="PROSITE" id="PS52016">
    <property type="entry name" value="TONB_DEPENDENT_REC_3"/>
    <property type="match status" value="1"/>
</dbReference>
<dbReference type="InterPro" id="IPR000531">
    <property type="entry name" value="Beta-barrel_TonB"/>
</dbReference>
<feature type="signal peptide" evidence="13">
    <location>
        <begin position="1"/>
        <end position="23"/>
    </location>
</feature>
<dbReference type="InterPro" id="IPR036942">
    <property type="entry name" value="Beta-barrel_TonB_sf"/>
</dbReference>
<evidence type="ECO:0000256" key="4">
    <source>
        <dbReference type="ARBA" id="ARBA00022692"/>
    </source>
</evidence>
<keyword evidence="2 9" id="KW-0813">Transport</keyword>
<evidence type="ECO:0000259" key="15">
    <source>
        <dbReference type="Pfam" id="PF07715"/>
    </source>
</evidence>
<keyword evidence="16" id="KW-0675">Receptor</keyword>
<dbReference type="PANTHER" id="PTHR40980">
    <property type="entry name" value="PLUG DOMAIN-CONTAINING PROTEIN"/>
    <property type="match status" value="1"/>
</dbReference>
<dbReference type="PROSITE" id="PS00430">
    <property type="entry name" value="TONB_DEPENDENT_REC_1"/>
    <property type="match status" value="1"/>
</dbReference>
<gene>
    <name evidence="16" type="ORF">E5352_07890</name>
</gene>
<comment type="similarity">
    <text evidence="9 11">Belongs to the TonB-dependent receptor family.</text>
</comment>
<evidence type="ECO:0000256" key="1">
    <source>
        <dbReference type="ARBA" id="ARBA00004571"/>
    </source>
</evidence>
<sequence>MPRSALYPLALMLPLYAVVPAAAQPAPSTSPPTTLDTVQVQAASYDARRDDTATRIVIGAQELRQYGDPALIDALKRLPGISVVPGAPGRAGTVSLRGLGNGYTQILINGQRAPLGFDLDALTPAMVERIEILRAPTADLRGEAIAGTLNIVLVAGARKDAASLTAAWGVSNGRSTPTLTWQRSRNGRDRSSTVTATASRRAFQVDERTTETGHDNAGGTTMLRDSRLQARGAREAVSLAPSLDLRLGNGDSLTLQALADASRFHRAVDIDWNTLLGPPLQHDHYRQRTEIDVAQLGGSATWTHGLAAGGCFVGKLAVGGNRERYRYREQGYDTVGTQNLDDHTDARLRVHNINSTGKYALPAHGRHTVELGWEASVDGRDETRLQRLLPIGGTPGSASDLSFDARVRRLALYGQDEMQLSPRWSLYLGLRWEHIDTRSVGSGFAAVQQRDHVLSPVLQSLWKVPGRDDQLRVAVSRTYKSPTLASLIPRPYTSTNNRPLNPDEQGNPALRPELATGVDIAYEIQGREGTQLSLGAYARRIRNVVRTETTLIDGRWVASPRNGGDATSTGLEMDAQLALARWIDAAPEVTLRANATRNWSQVQDVPGPDNRLDKQLRFTGTVGADYRLNTRWTTGITYTWRNGGPTRITAGQIDTTADGRELDLYVLWTLSTRSKLRLSANNLLQRDLLSGQELRDALGRQTLERRRSGVPLWRVQWERQL</sequence>
<evidence type="ECO:0000256" key="5">
    <source>
        <dbReference type="ARBA" id="ARBA00022729"/>
    </source>
</evidence>
<feature type="domain" description="TonB-dependent receptor-like beta-barrel" evidence="14">
    <location>
        <begin position="251"/>
        <end position="683"/>
    </location>
</feature>
<dbReference type="Pfam" id="PF00593">
    <property type="entry name" value="TonB_dep_Rec_b-barrel"/>
    <property type="match status" value="1"/>
</dbReference>
<dbReference type="Proteomes" id="UP000306631">
    <property type="component" value="Unassembled WGS sequence"/>
</dbReference>
<dbReference type="EMBL" id="SRYW01000005">
    <property type="protein sequence ID" value="TGY34914.1"/>
    <property type="molecule type" value="Genomic_DNA"/>
</dbReference>
<keyword evidence="7 9" id="KW-0472">Membrane</keyword>
<dbReference type="Pfam" id="PF07715">
    <property type="entry name" value="Plug"/>
    <property type="match status" value="1"/>
</dbReference>
<evidence type="ECO:0000313" key="17">
    <source>
        <dbReference type="Proteomes" id="UP000306631"/>
    </source>
</evidence>
<dbReference type="InterPro" id="IPR012910">
    <property type="entry name" value="Plug_dom"/>
</dbReference>
<dbReference type="RefSeq" id="WP_136004366.1">
    <property type="nucleotide sequence ID" value="NZ_SRYW01000005.1"/>
</dbReference>